<dbReference type="PANTHER" id="PTHR43685:SF3">
    <property type="entry name" value="SLR2126 PROTEIN"/>
    <property type="match status" value="1"/>
</dbReference>
<dbReference type="GO" id="GO:0016740">
    <property type="term" value="F:transferase activity"/>
    <property type="evidence" value="ECO:0007669"/>
    <property type="project" value="UniProtKB-KW"/>
</dbReference>
<dbReference type="InterPro" id="IPR050834">
    <property type="entry name" value="Glycosyltransf_2"/>
</dbReference>
<dbReference type="RefSeq" id="WP_182252387.1">
    <property type="nucleotide sequence ID" value="NZ_CP043732.1"/>
</dbReference>
<gene>
    <name evidence="2" type="ORF">FVO59_09300</name>
</gene>
<accession>A0A7D8AK16</accession>
<keyword evidence="2" id="KW-0808">Transferase</keyword>
<dbReference type="SUPFAM" id="SSF53448">
    <property type="entry name" value="Nucleotide-diphospho-sugar transferases"/>
    <property type="match status" value="1"/>
</dbReference>
<protein>
    <submittedName>
        <fullName evidence="2">Glycosyltransferase</fullName>
    </submittedName>
</protein>
<reference evidence="2 3" key="1">
    <citation type="journal article" date="2020" name="Front. Microbiol.">
        <title>Design of Bacterial Strain-Specific qPCR Assays Using NGS Data and Publicly Available Resources and Its Application to Track Biocontrol Strains.</title>
        <authorList>
            <person name="Hernandez I."/>
            <person name="Sant C."/>
            <person name="Martinez R."/>
            <person name="Fernandez C."/>
        </authorList>
    </citation>
    <scope>NUCLEOTIDE SEQUENCE [LARGE SCALE GENOMIC DNA]</scope>
    <source>
        <strain evidence="2 3">B24</strain>
    </source>
</reference>
<dbReference type="Proteomes" id="UP000515708">
    <property type="component" value="Chromosome"/>
</dbReference>
<organism evidence="2 3">
    <name type="scientific">Microbacterium esteraromaticum</name>
    <dbReference type="NCBI Taxonomy" id="57043"/>
    <lineage>
        <taxon>Bacteria</taxon>
        <taxon>Bacillati</taxon>
        <taxon>Actinomycetota</taxon>
        <taxon>Actinomycetes</taxon>
        <taxon>Micrococcales</taxon>
        <taxon>Microbacteriaceae</taxon>
        <taxon>Microbacterium</taxon>
    </lineage>
</organism>
<proteinExistence type="predicted"/>
<dbReference type="InterPro" id="IPR001173">
    <property type="entry name" value="Glyco_trans_2-like"/>
</dbReference>
<dbReference type="AlphaFoldDB" id="A0A7D8AK16"/>
<evidence type="ECO:0000313" key="3">
    <source>
        <dbReference type="Proteomes" id="UP000515708"/>
    </source>
</evidence>
<dbReference type="PANTHER" id="PTHR43685">
    <property type="entry name" value="GLYCOSYLTRANSFERASE"/>
    <property type="match status" value="1"/>
</dbReference>
<dbReference type="InterPro" id="IPR029044">
    <property type="entry name" value="Nucleotide-diphossugar_trans"/>
</dbReference>
<name>A0A7D8AK16_9MICO</name>
<dbReference type="CDD" id="cd00761">
    <property type="entry name" value="Glyco_tranf_GTA_type"/>
    <property type="match status" value="1"/>
</dbReference>
<dbReference type="Pfam" id="PF00535">
    <property type="entry name" value="Glycos_transf_2"/>
    <property type="match status" value="1"/>
</dbReference>
<feature type="domain" description="Glycosyltransferase 2-like" evidence="1">
    <location>
        <begin position="4"/>
        <end position="165"/>
    </location>
</feature>
<evidence type="ECO:0000313" key="2">
    <source>
        <dbReference type="EMBL" id="QMU97389.1"/>
    </source>
</evidence>
<sequence length="314" mass="34240">MKASVVIPTRGGAARLPALLDSLSEQTHSDWEAIVVIDGDVDDSESVVSRYSHLPVRSVVFPENRGRVAALNAGFATSTGDVLIRADDDFELSPEHISAHVRPHVDGECGVVGLPRNVAPLTPYMRVYGHHADQRGREEAYRSRADARWRLWGGNVSVSRAVYERIGDYDDRYRGYGWEDIDYGFRLHRAGIPVVLADDAEVIHHVAATTTEIRVRRAFDSGSARWTFDTIHGVGTSGPAAPADRSLWNHAVTGLSRVLSRGSSLKLARFVDRALPILPPAFGRRAVGLTVEASGFAGYRRARQAADGPGVEAL</sequence>
<dbReference type="Gene3D" id="3.90.550.10">
    <property type="entry name" value="Spore Coat Polysaccharide Biosynthesis Protein SpsA, Chain A"/>
    <property type="match status" value="1"/>
</dbReference>
<evidence type="ECO:0000259" key="1">
    <source>
        <dbReference type="Pfam" id="PF00535"/>
    </source>
</evidence>
<dbReference type="EMBL" id="CP043732">
    <property type="protein sequence ID" value="QMU97389.1"/>
    <property type="molecule type" value="Genomic_DNA"/>
</dbReference>